<sequence>MPPLRVATAHISPIFLSASQTTSKLLSLIPLASSHSASLLVFPESFIPAFPIWSSLRSPSSNHHLFNLMHSQSLTLSSPEFLSIRAAARRHRIAISVGFSERAEGRTGTLWNSNCIIDETGEVVVRHRKLVPTFFEKLTWAQGDGAGLRVAEVGEGKARVGALICGENTNPLARYALMAQGEQVHVSTWPGVWPTRFAGGQEAQTKAYDNVAANRIRAAAHCFEAKCFGVLAAGVVGRDAVEMCVQGAEDEEGVRRTLEGASRGASMFLDPTGAVLPAWTVNEQGEKTEREYLQHEEGLLFCDLDLTQCVEGKQYHDVVGGYQRLDVFQLKVDRTRPEPATFVELETNVKSDSKNTDDKLGTDFAEVKGP</sequence>
<dbReference type="PANTHER" id="PTHR46044:SF2">
    <property type="entry name" value="CN HYDROLASE DOMAIN-CONTAINING PROTEIN"/>
    <property type="match status" value="1"/>
</dbReference>
<dbReference type="Pfam" id="PF00795">
    <property type="entry name" value="CN_hydrolase"/>
    <property type="match status" value="1"/>
</dbReference>
<dbReference type="PROSITE" id="PS50263">
    <property type="entry name" value="CN_HYDROLASE"/>
    <property type="match status" value="1"/>
</dbReference>
<reference evidence="5" key="1">
    <citation type="journal article" date="2020" name="Stud. Mycol.">
        <title>101 Dothideomycetes genomes: A test case for predicting lifestyles and emergence of pathogens.</title>
        <authorList>
            <person name="Haridas S."/>
            <person name="Albert R."/>
            <person name="Binder M."/>
            <person name="Bloem J."/>
            <person name="LaButti K."/>
            <person name="Salamov A."/>
            <person name="Andreopoulos B."/>
            <person name="Baker S."/>
            <person name="Barry K."/>
            <person name="Bills G."/>
            <person name="Bluhm B."/>
            <person name="Cannon C."/>
            <person name="Castanera R."/>
            <person name="Culley D."/>
            <person name="Daum C."/>
            <person name="Ezra D."/>
            <person name="Gonzalez J."/>
            <person name="Henrissat B."/>
            <person name="Kuo A."/>
            <person name="Liang C."/>
            <person name="Lipzen A."/>
            <person name="Lutzoni F."/>
            <person name="Magnuson J."/>
            <person name="Mondo S."/>
            <person name="Nolan M."/>
            <person name="Ohm R."/>
            <person name="Pangilinan J."/>
            <person name="Park H.-J."/>
            <person name="Ramirez L."/>
            <person name="Alfaro M."/>
            <person name="Sun H."/>
            <person name="Tritt A."/>
            <person name="Yoshinaga Y."/>
            <person name="Zwiers L.-H."/>
            <person name="Turgeon B."/>
            <person name="Goodwin S."/>
            <person name="Spatafora J."/>
            <person name="Crous P."/>
            <person name="Grigoriev I."/>
        </authorList>
    </citation>
    <scope>NUCLEOTIDE SEQUENCE [LARGE SCALE GENOMIC DNA]</scope>
    <source>
        <strain evidence="5">CECT 20119</strain>
    </source>
</reference>
<dbReference type="SUPFAM" id="SSF56317">
    <property type="entry name" value="Carbon-nitrogen hydrolase"/>
    <property type="match status" value="1"/>
</dbReference>
<accession>A0A6A6G9R4</accession>
<dbReference type="Gene3D" id="3.60.110.10">
    <property type="entry name" value="Carbon-nitrogen hydrolase"/>
    <property type="match status" value="1"/>
</dbReference>
<feature type="domain" description="CN hydrolase" evidence="3">
    <location>
        <begin position="4"/>
        <end position="306"/>
    </location>
</feature>
<gene>
    <name evidence="4" type="ORF">BDZ85DRAFT_128635</name>
</gene>
<dbReference type="CDD" id="cd07564">
    <property type="entry name" value="nitrilases_CHs"/>
    <property type="match status" value="1"/>
</dbReference>
<evidence type="ECO:0000259" key="3">
    <source>
        <dbReference type="PROSITE" id="PS50263"/>
    </source>
</evidence>
<dbReference type="PANTHER" id="PTHR46044">
    <property type="entry name" value="NITRILASE"/>
    <property type="match status" value="1"/>
</dbReference>
<evidence type="ECO:0000313" key="4">
    <source>
        <dbReference type="EMBL" id="KAF2222481.1"/>
    </source>
</evidence>
<dbReference type="InterPro" id="IPR036526">
    <property type="entry name" value="C-N_Hydrolase_sf"/>
</dbReference>
<organism evidence="4 5">
    <name type="scientific">Elsinoe ampelina</name>
    <dbReference type="NCBI Taxonomy" id="302913"/>
    <lineage>
        <taxon>Eukaryota</taxon>
        <taxon>Fungi</taxon>
        <taxon>Dikarya</taxon>
        <taxon>Ascomycota</taxon>
        <taxon>Pezizomycotina</taxon>
        <taxon>Dothideomycetes</taxon>
        <taxon>Dothideomycetidae</taxon>
        <taxon>Myriangiales</taxon>
        <taxon>Elsinoaceae</taxon>
        <taxon>Elsinoe</taxon>
    </lineage>
</organism>
<dbReference type="InterPro" id="IPR044149">
    <property type="entry name" value="Nitrilases_CHs"/>
</dbReference>
<dbReference type="OrthoDB" id="10250282at2759"/>
<name>A0A6A6G9R4_9PEZI</name>
<keyword evidence="5" id="KW-1185">Reference proteome</keyword>
<dbReference type="InterPro" id="IPR003010">
    <property type="entry name" value="C-N_Hydrolase"/>
</dbReference>
<dbReference type="EMBL" id="ML992508">
    <property type="protein sequence ID" value="KAF2222481.1"/>
    <property type="molecule type" value="Genomic_DNA"/>
</dbReference>
<dbReference type="GO" id="GO:0003824">
    <property type="term" value="F:catalytic activity"/>
    <property type="evidence" value="ECO:0007669"/>
    <property type="project" value="InterPro"/>
</dbReference>
<evidence type="ECO:0000313" key="5">
    <source>
        <dbReference type="Proteomes" id="UP000799538"/>
    </source>
</evidence>
<proteinExistence type="inferred from homology"/>
<protein>
    <submittedName>
        <fullName evidence="4">Nitrilase</fullName>
    </submittedName>
</protein>
<evidence type="ECO:0000256" key="1">
    <source>
        <dbReference type="ARBA" id="ARBA00008129"/>
    </source>
</evidence>
<dbReference type="Proteomes" id="UP000799538">
    <property type="component" value="Unassembled WGS sequence"/>
</dbReference>
<feature type="region of interest" description="Disordered" evidence="2">
    <location>
        <begin position="350"/>
        <end position="370"/>
    </location>
</feature>
<evidence type="ECO:0000256" key="2">
    <source>
        <dbReference type="SAM" id="MobiDB-lite"/>
    </source>
</evidence>
<comment type="similarity">
    <text evidence="1">Belongs to the carbon-nitrogen hydrolase superfamily. Nitrilase family.</text>
</comment>
<dbReference type="AlphaFoldDB" id="A0A6A6G9R4"/>